<proteinExistence type="predicted"/>
<sequence length="1880" mass="197173">MPDRAVPRPRATPAPALARRPAVPHCCCRSAARPPCRATARRPRSPNTSKSLPTKASSMLKPTQLLRLLSLGLPLGIISAIAIYLATAATGTPPTTPTQISDTATMSMSNYEAYPSGINALAAPNVAPLIMLVMSRDEQLFNKAYPDYTDLDGDGIVDTTYTDSFAYNGYFDPNICYAYASGQFAASESVTTGTHKCDSTKKHWSGNFLNWIAMSRLDILRWTFYGGTRSTDTATKTVLERAEITDDLHAWAKVYSGTDIASLGPFTATTTFCNVSTGTTGKWTVPTTTTSGVQSTPVIRAASGTWYDWSATESLQCQGSGSATDGIHPSGTITNYTARVQVCQNATGKPNESFCVQTGTALKPEGLLQKYSKKDSNVKRFGLVTGSDINARGYGQLRRNVGQLANNSTTGACNAGTGAGDIDEFSNVDGTFCYKTLSGTPTEGIVFTLDRLEITGWTGSNYGTGTTGCALNATTPWGARAYVIQATPTECPDFGNPLAAMYAVALNYIQGVAAPSQDSATADSLPDPAWVDPYGTPTGSSTQRNLACASCAIVMVSSGLNTFDGTTAWVPSVTNDDATANTNAIGTSENLSGKYILSTYYNSPPPTTAPFNGDLTVANAQSSDIAICQPATFPSNLSSVVGICNGEPGEEGGYLLSGLSYGAWKKPIRTDGHVVSNFQVKTYGVSLSENLPSFDVPVSTSTLSIIPSCRADPANQKVFSSCYVGAVSLVPPADIAGKNQYGMIATSTYPNVGSFYFTWEDSQYGSDHDQDAKHIVSYCVGASCNMPSTKVTGGVKICDPEIFNGSVSTGRDTTVTSPACTSAGKLNFTPTDSDIVVRSEVTGFSSSGMYVGFRISGSTADGLTEMYINSGNNAVFNCSLLGNVSDCKNAPQVQHFTLGTDKPAGNLQAPLWYAAKYSGYTGTAPTLLPGQDPPNYFFARNAGLLKAQLDTVFQSITSSAANDFGNATTPSSSNDIKGNGLSYQVNYYMQRNGVVWNGELQALWVDSDGYEREGTVDSSGHQVLNATNAPYVVAGPDNSAGALPGARTNYICTVQPVAPAGGTFDPTSTAACAAVSATNPLVPAWDAATLLNAQYNASTSTGQAAIARIGTQRTYSADASDSSNTGERYIFTYLTAAPNGSTANGTIVNGTQTDFVWNAASCDSSGKYTLSATSGFCGAYDSVNKVRNGNYGLLNEQNATLAKQLLLWVRGNEDPTYRNRTSTAIASPGTYRLGDIVDSSPAIVSTPAESYDLLYSDFTYSAFRGNYRNRRQMIYVGANDGMLHAFNGGFYIPGQAASGTTPAVNPTLYRQLPSGYTTGSPSSTTGNNWALGQEAWAFIPDNLLPHLRWLADKGYKHMFYVDGSPVISDVKIFSKTDSTTCLAGTPAKADIDTKGHVCGWGTVMVVPFRLGGGPISFDIYGDGKAASTQVSNSAYIILDVTDPEQAPTVLGEITTGTFTSPAPAFAVHKESDGKLHFLLSIGSGSADDGGANGTKPVSAPAGGYMQAWVYDLATIYANSATPAASFTSTLANSFAGDMVSADFDLDDSAESIYFGAVTNPPAPGSTPAKPQVYGGGLWKIDLRDMSATVPDVSDPAKWTIKEVINTGTPITIRPTVALDQVQRPMVFFGSGRSYTTDDDSGTTAQGTQQHYIYGVVDNNLLTSFPAACQSEATTAQLYDETNASVSTDGTVSGLTGVTTFTGLESALLATSTTSGVTCYTYSGWSFKLAGGNTDLTVQQPSERVVNSQTLLGGILTTPTYIPANKAAKDAAHTTDCNPVPVPGTSYLYGVNYITGTADPTMAEYFGTATGTGGTAYVLKSISLGSGRASAPVLHVGTAAGGGESVKACFNVGGVTVCKDISAIKAVSSGEISWREPTTNL</sequence>
<dbReference type="EMBL" id="SJTG01000001">
    <property type="protein sequence ID" value="TCI12414.1"/>
    <property type="molecule type" value="Genomic_DNA"/>
</dbReference>
<comment type="caution">
    <text evidence="3">The sequence shown here is derived from an EMBL/GenBank/DDBJ whole genome shotgun (WGS) entry which is preliminary data.</text>
</comment>
<protein>
    <submittedName>
        <fullName evidence="3">Uncharacterized protein</fullName>
    </submittedName>
</protein>
<reference evidence="3 4" key="1">
    <citation type="submission" date="2019-02" db="EMBL/GenBank/DDBJ databases">
        <title>Dyella amyloliquefaciens sp. nov., isolated from forest soil.</title>
        <authorList>
            <person name="Gao Z.-H."/>
            <person name="Qiu L.-H."/>
        </authorList>
    </citation>
    <scope>NUCLEOTIDE SEQUENCE [LARGE SCALE GENOMIC DNA]</scope>
    <source>
        <strain evidence="3 4">KACC 12747</strain>
    </source>
</reference>
<accession>A0A4R0YYM2</accession>
<evidence type="ECO:0000313" key="4">
    <source>
        <dbReference type="Proteomes" id="UP000291822"/>
    </source>
</evidence>
<keyword evidence="2" id="KW-0812">Transmembrane</keyword>
<evidence type="ECO:0000256" key="1">
    <source>
        <dbReference type="SAM" id="MobiDB-lite"/>
    </source>
</evidence>
<evidence type="ECO:0000256" key="2">
    <source>
        <dbReference type="SAM" id="Phobius"/>
    </source>
</evidence>
<keyword evidence="4" id="KW-1185">Reference proteome</keyword>
<gene>
    <name evidence="3" type="ORF">EZM97_03435</name>
</gene>
<feature type="transmembrane region" description="Helical" evidence="2">
    <location>
        <begin position="65"/>
        <end position="86"/>
    </location>
</feature>
<organism evidence="3 4">
    <name type="scientific">Dyella soli</name>
    <dbReference type="NCBI Taxonomy" id="522319"/>
    <lineage>
        <taxon>Bacteria</taxon>
        <taxon>Pseudomonadati</taxon>
        <taxon>Pseudomonadota</taxon>
        <taxon>Gammaproteobacteria</taxon>
        <taxon>Lysobacterales</taxon>
        <taxon>Rhodanobacteraceae</taxon>
        <taxon>Dyella</taxon>
    </lineage>
</organism>
<keyword evidence="2" id="KW-0472">Membrane</keyword>
<dbReference type="Proteomes" id="UP000291822">
    <property type="component" value="Unassembled WGS sequence"/>
</dbReference>
<evidence type="ECO:0000313" key="3">
    <source>
        <dbReference type="EMBL" id="TCI12414.1"/>
    </source>
</evidence>
<feature type="compositionally biased region" description="Polar residues" evidence="1">
    <location>
        <begin position="47"/>
        <end position="56"/>
    </location>
</feature>
<keyword evidence="2" id="KW-1133">Transmembrane helix</keyword>
<feature type="region of interest" description="Disordered" evidence="1">
    <location>
        <begin position="34"/>
        <end position="56"/>
    </location>
</feature>
<name>A0A4R0YYM2_9GAMM</name>